<reference evidence="2" key="2">
    <citation type="submission" date="2022-01" db="EMBL/GenBank/DDBJ databases">
        <authorList>
            <person name="Yamashiro T."/>
            <person name="Shiraishi A."/>
            <person name="Satake H."/>
            <person name="Nakayama K."/>
        </authorList>
    </citation>
    <scope>NUCLEOTIDE SEQUENCE</scope>
</reference>
<evidence type="ECO:0000313" key="3">
    <source>
        <dbReference type="Proteomes" id="UP001151760"/>
    </source>
</evidence>
<name>A0ABQ5AFM3_9ASTR</name>
<evidence type="ECO:0000256" key="1">
    <source>
        <dbReference type="SAM" id="MobiDB-lite"/>
    </source>
</evidence>
<comment type="caution">
    <text evidence="2">The sequence shown here is derived from an EMBL/GenBank/DDBJ whole genome shotgun (WGS) entry which is preliminary data.</text>
</comment>
<organism evidence="2 3">
    <name type="scientific">Tanacetum coccineum</name>
    <dbReference type="NCBI Taxonomy" id="301880"/>
    <lineage>
        <taxon>Eukaryota</taxon>
        <taxon>Viridiplantae</taxon>
        <taxon>Streptophyta</taxon>
        <taxon>Embryophyta</taxon>
        <taxon>Tracheophyta</taxon>
        <taxon>Spermatophyta</taxon>
        <taxon>Magnoliopsida</taxon>
        <taxon>eudicotyledons</taxon>
        <taxon>Gunneridae</taxon>
        <taxon>Pentapetalae</taxon>
        <taxon>asterids</taxon>
        <taxon>campanulids</taxon>
        <taxon>Asterales</taxon>
        <taxon>Asteraceae</taxon>
        <taxon>Asteroideae</taxon>
        <taxon>Anthemideae</taxon>
        <taxon>Anthemidinae</taxon>
        <taxon>Tanacetum</taxon>
    </lineage>
</organism>
<keyword evidence="3" id="KW-1185">Reference proteome</keyword>
<reference evidence="2" key="1">
    <citation type="journal article" date="2022" name="Int. J. Mol. Sci.">
        <title>Draft Genome of Tanacetum Coccineum: Genomic Comparison of Closely Related Tanacetum-Family Plants.</title>
        <authorList>
            <person name="Yamashiro T."/>
            <person name="Shiraishi A."/>
            <person name="Nakayama K."/>
            <person name="Satake H."/>
        </authorList>
    </citation>
    <scope>NUCLEOTIDE SEQUENCE</scope>
</reference>
<dbReference type="Proteomes" id="UP001151760">
    <property type="component" value="Unassembled WGS sequence"/>
</dbReference>
<dbReference type="EMBL" id="BQNB010012245">
    <property type="protein sequence ID" value="GJT01091.1"/>
    <property type="molecule type" value="Genomic_DNA"/>
</dbReference>
<feature type="region of interest" description="Disordered" evidence="1">
    <location>
        <begin position="75"/>
        <end position="97"/>
    </location>
</feature>
<gene>
    <name evidence="2" type="ORF">Tco_0822260</name>
</gene>
<sequence length="97" mass="10915">MAKEQSYSSRMTELLFSDVRARYNVNKSQGRPFQGTMLEEILTGNVGGQNDWKHECLAQAKPVCVPTAKDLGTEHRMSQTKASSGFRLLHQDKMLAQ</sequence>
<protein>
    <submittedName>
        <fullName evidence="2">Uncharacterized protein</fullName>
    </submittedName>
</protein>
<evidence type="ECO:0000313" key="2">
    <source>
        <dbReference type="EMBL" id="GJT01091.1"/>
    </source>
</evidence>
<accession>A0ABQ5AFM3</accession>
<proteinExistence type="predicted"/>